<dbReference type="Proteomes" id="UP000271678">
    <property type="component" value="Unassembled WGS sequence"/>
</dbReference>
<dbReference type="EMBL" id="RJJQ01000026">
    <property type="protein sequence ID" value="RNI17962.1"/>
    <property type="molecule type" value="Genomic_DNA"/>
</dbReference>
<evidence type="ECO:0000313" key="2">
    <source>
        <dbReference type="Proteomes" id="UP000271678"/>
    </source>
</evidence>
<dbReference type="AlphaFoldDB" id="A0A3M9LXJ8"/>
<gene>
    <name evidence="1" type="ORF">EFY87_18840</name>
</gene>
<name>A0A3M9LXJ8_9MICO</name>
<comment type="caution">
    <text evidence="1">The sequence shown here is derived from an EMBL/GenBank/DDBJ whole genome shotgun (WGS) entry which is preliminary data.</text>
</comment>
<organism evidence="1 2">
    <name type="scientific">Flexivirga caeni</name>
    <dbReference type="NCBI Taxonomy" id="2294115"/>
    <lineage>
        <taxon>Bacteria</taxon>
        <taxon>Bacillati</taxon>
        <taxon>Actinomycetota</taxon>
        <taxon>Actinomycetes</taxon>
        <taxon>Micrococcales</taxon>
        <taxon>Dermacoccaceae</taxon>
        <taxon>Flexivirga</taxon>
    </lineage>
</organism>
<keyword evidence="2" id="KW-1185">Reference proteome</keyword>
<sequence length="133" mass="15368">MLGMLDFVFDFIANAITDFVGGVFGRRFQRRRARRLQADGRLPCAFRDGKKWRRGTAELCNRRIRFKDNELHVETIELPGVTQPAGGSERGQILWFDPEVRILRVITSDGPREWAILEWQTPWAIERLGLPSA</sequence>
<proteinExistence type="predicted"/>
<evidence type="ECO:0000313" key="1">
    <source>
        <dbReference type="EMBL" id="RNI17962.1"/>
    </source>
</evidence>
<accession>A0A3M9LXJ8</accession>
<reference evidence="1 2" key="1">
    <citation type="submission" date="2018-11" db="EMBL/GenBank/DDBJ databases">
        <title>Draft genome of Simplicispira Flexivirga sp. BO-16.</title>
        <authorList>
            <person name="Im W.T."/>
        </authorList>
    </citation>
    <scope>NUCLEOTIDE SEQUENCE [LARGE SCALE GENOMIC DNA]</scope>
    <source>
        <strain evidence="1 2">BO-16</strain>
    </source>
</reference>
<protein>
    <submittedName>
        <fullName evidence="1">Uncharacterized protein</fullName>
    </submittedName>
</protein>